<keyword evidence="4" id="KW-1185">Reference proteome</keyword>
<evidence type="ECO:0000256" key="1">
    <source>
        <dbReference type="SAM" id="MobiDB-lite"/>
    </source>
</evidence>
<organism evidence="3 4">
    <name type="scientific">Leifsonia aquatica</name>
    <name type="common">Corynebacterium aquaticum</name>
    <dbReference type="NCBI Taxonomy" id="144185"/>
    <lineage>
        <taxon>Bacteria</taxon>
        <taxon>Bacillati</taxon>
        <taxon>Actinomycetota</taxon>
        <taxon>Actinomycetes</taxon>
        <taxon>Micrococcales</taxon>
        <taxon>Microbacteriaceae</taxon>
        <taxon>Leifsonia</taxon>
    </lineage>
</organism>
<dbReference type="InterPro" id="IPR045635">
    <property type="entry name" value="DUF6412"/>
</dbReference>
<dbReference type="Pfam" id="PF19950">
    <property type="entry name" value="DUF6412"/>
    <property type="match status" value="1"/>
</dbReference>
<evidence type="ECO:0000313" key="4">
    <source>
        <dbReference type="Proteomes" id="UP000538196"/>
    </source>
</evidence>
<comment type="caution">
    <text evidence="3">The sequence shown here is derived from an EMBL/GenBank/DDBJ whole genome shotgun (WGS) entry which is preliminary data.</text>
</comment>
<evidence type="ECO:0000313" key="3">
    <source>
        <dbReference type="EMBL" id="MBB2966192.1"/>
    </source>
</evidence>
<name>A0A7W4UUB8_LEIAQ</name>
<dbReference type="Proteomes" id="UP000538196">
    <property type="component" value="Unassembled WGS sequence"/>
</dbReference>
<protein>
    <submittedName>
        <fullName evidence="3">Uncharacterized protein</fullName>
    </submittedName>
</protein>
<keyword evidence="2" id="KW-1133">Transmembrane helix</keyword>
<dbReference type="AlphaFoldDB" id="A0A7W4UUB8"/>
<evidence type="ECO:0000256" key="2">
    <source>
        <dbReference type="SAM" id="Phobius"/>
    </source>
</evidence>
<dbReference type="EMBL" id="JACHVP010000001">
    <property type="protein sequence ID" value="MBB2966192.1"/>
    <property type="molecule type" value="Genomic_DNA"/>
</dbReference>
<feature type="region of interest" description="Disordered" evidence="1">
    <location>
        <begin position="67"/>
        <end position="101"/>
    </location>
</feature>
<accession>A0A7W4UUB8</accession>
<dbReference type="RefSeq" id="WP_183428218.1">
    <property type="nucleotide sequence ID" value="NZ_JACHVP010000001.1"/>
</dbReference>
<gene>
    <name evidence="3" type="ORF">FHX33_000924</name>
</gene>
<sequence>MSAVLELLAHLVASALGTAWNASSPVGTIAVAGVAGAIGLVAVVAAASLRSVAALAASLRGRAVWSRPAESPVDRLTESQSHPDTDGRPRPRAPGSLLPAA</sequence>
<feature type="transmembrane region" description="Helical" evidence="2">
    <location>
        <begin position="29"/>
        <end position="57"/>
    </location>
</feature>
<reference evidence="3 4" key="1">
    <citation type="submission" date="2020-08" db="EMBL/GenBank/DDBJ databases">
        <title>Sequencing the genomes of 1000 actinobacteria strains.</title>
        <authorList>
            <person name="Klenk H.-P."/>
        </authorList>
    </citation>
    <scope>NUCLEOTIDE SEQUENCE [LARGE SCALE GENOMIC DNA]</scope>
    <source>
        <strain evidence="3 4">DSM 20146</strain>
    </source>
</reference>
<keyword evidence="2" id="KW-0812">Transmembrane</keyword>
<proteinExistence type="predicted"/>
<keyword evidence="2" id="KW-0472">Membrane</keyword>
<feature type="compositionally biased region" description="Basic and acidic residues" evidence="1">
    <location>
        <begin position="72"/>
        <end position="89"/>
    </location>
</feature>